<evidence type="ECO:0000256" key="6">
    <source>
        <dbReference type="SAM" id="MobiDB-lite"/>
    </source>
</evidence>
<keyword evidence="1 5" id="KW-0547">Nucleotide-binding</keyword>
<feature type="region of interest" description="Disordered" evidence="6">
    <location>
        <begin position="52"/>
        <end position="79"/>
    </location>
</feature>
<evidence type="ECO:0000256" key="2">
    <source>
        <dbReference type="ARBA" id="ARBA00022801"/>
    </source>
</evidence>
<dbReference type="GO" id="GO:0016787">
    <property type="term" value="F:hydrolase activity"/>
    <property type="evidence" value="ECO:0007669"/>
    <property type="project" value="UniProtKB-UniRule"/>
</dbReference>
<dbReference type="EMBL" id="JAAGXA010000012">
    <property type="protein sequence ID" value="NEN79855.1"/>
    <property type="molecule type" value="Genomic_DNA"/>
</dbReference>
<dbReference type="InterPro" id="IPR014016">
    <property type="entry name" value="UvrD-like_ATP-bd"/>
</dbReference>
<evidence type="ECO:0000256" key="3">
    <source>
        <dbReference type="ARBA" id="ARBA00022806"/>
    </source>
</evidence>
<evidence type="ECO:0000256" key="4">
    <source>
        <dbReference type="ARBA" id="ARBA00022840"/>
    </source>
</evidence>
<dbReference type="GO" id="GO:0005829">
    <property type="term" value="C:cytosol"/>
    <property type="evidence" value="ECO:0007669"/>
    <property type="project" value="TreeGrafter"/>
</dbReference>
<dbReference type="Gene3D" id="3.40.50.300">
    <property type="entry name" value="P-loop containing nucleotide triphosphate hydrolases"/>
    <property type="match status" value="3"/>
</dbReference>
<protein>
    <submittedName>
        <fullName evidence="8">AAA family ATPase</fullName>
    </submittedName>
</protein>
<dbReference type="Pfam" id="PF00580">
    <property type="entry name" value="UvrD-helicase"/>
    <property type="match status" value="1"/>
</dbReference>
<feature type="compositionally biased region" description="Polar residues" evidence="6">
    <location>
        <begin position="69"/>
        <end position="78"/>
    </location>
</feature>
<name>A0A6P0HQS1_9ACTN</name>
<evidence type="ECO:0000259" key="7">
    <source>
        <dbReference type="PROSITE" id="PS51198"/>
    </source>
</evidence>
<feature type="binding site" evidence="5">
    <location>
        <begin position="287"/>
        <end position="294"/>
    </location>
    <ligand>
        <name>ATP</name>
        <dbReference type="ChEBI" id="CHEBI:30616"/>
    </ligand>
</feature>
<dbReference type="PANTHER" id="PTHR11070:SF45">
    <property type="entry name" value="DNA 3'-5' HELICASE"/>
    <property type="match status" value="1"/>
</dbReference>
<keyword evidence="3 5" id="KW-0347">Helicase</keyword>
<evidence type="ECO:0000313" key="8">
    <source>
        <dbReference type="EMBL" id="NEN79855.1"/>
    </source>
</evidence>
<evidence type="ECO:0000256" key="1">
    <source>
        <dbReference type="ARBA" id="ARBA00022741"/>
    </source>
</evidence>
<feature type="domain" description="UvrD-like helicase ATP-binding" evidence="7">
    <location>
        <begin position="266"/>
        <end position="663"/>
    </location>
</feature>
<reference evidence="8 9" key="1">
    <citation type="journal article" date="2014" name="Int. J. Syst. Evol. Microbiol.">
        <title>Nocardioides zeae sp. nov., isolated from the stem of Zea mays.</title>
        <authorList>
            <person name="Glaeser S.P."/>
            <person name="McInroy J.A."/>
            <person name="Busse H.J."/>
            <person name="Kampfer P."/>
        </authorList>
    </citation>
    <scope>NUCLEOTIDE SEQUENCE [LARGE SCALE GENOMIC DNA]</scope>
    <source>
        <strain evidence="8 9">JCM 30728</strain>
    </source>
</reference>
<dbReference type="SUPFAM" id="SSF52540">
    <property type="entry name" value="P-loop containing nucleoside triphosphate hydrolases"/>
    <property type="match status" value="1"/>
</dbReference>
<dbReference type="PROSITE" id="PS51198">
    <property type="entry name" value="UVRD_HELICASE_ATP_BIND"/>
    <property type="match status" value="1"/>
</dbReference>
<dbReference type="GO" id="GO:0000725">
    <property type="term" value="P:recombinational repair"/>
    <property type="evidence" value="ECO:0007669"/>
    <property type="project" value="TreeGrafter"/>
</dbReference>
<keyword evidence="2 5" id="KW-0378">Hydrolase</keyword>
<evidence type="ECO:0000256" key="5">
    <source>
        <dbReference type="PROSITE-ProRule" id="PRU00560"/>
    </source>
</evidence>
<accession>A0A6P0HQS1</accession>
<sequence length="819" mass="89427">MTRFTGPLCGVAPARRRGTGCGVRRVSDRGRGIRFVTGRGYASLLARIAGQRSRRAPVTGGKRARDVTQDPTQGQGTDEQVAEREVAAEQAFVDHVQAELVASTERARRLADEGHQRGSLGHEGGLVERDAMVFQAAKRIAQLDAAHEGLVFGRLDLTSERDPAPRYIGRIGLRDENHDMLLIDWRAPAAAVFYQATAANPQGVVRRRVLRSVGTVVEGVEDELLDAEAQEAEEASGRALPIIGEGALMAQLSRARDRSMHSIVATIQAEQDEAIRAPSKGVVAISGGPGTGKTVVALHRAAFLLYNDRRRFESGGVLVIGPSGVFMRYIERVLPSLGETAVALRSLGEVVDGVRASRHDEPRVADIKGSERMAEVVRRLARQQAPDSPREFSLFWRDNRLVLDGTTLGRIRRQLMGQGLRNRQLTRVPRALLDALWRQVRSERGRDLGREYFDEDLLSTRSFLDFATAWWPPLAAVDVFTWLRDPDLLGRVANGILEPEEQRLLLKSWSEGPVDARNGTGITIEDVPLIDELRYALGDVPAATESDTQLDDVLGHLEGGVDIQELTTASEREYAPRGRAWAPPTHRIEDDPYAHVLVDEAQDLTPMQWRMVGRRGRTASWTIVGDPAQSSWPVPAESDAARAAALEGKKQFRFHLSTNYRNSAEIYAYAAAYAERVGLDADLPDAVRRTGAAPVEVAPVAEAELEEAVRAEVARLADAVAGTVGIVVPVARRSEVNGWLAGWPERAEDAPSAARSVDSSVTPSGTDRVVVLTGLDTKGLEFDGIVVVRPQEIEDESQTGRATLYVVLTRATQLLSTVG</sequence>
<evidence type="ECO:0000313" key="9">
    <source>
        <dbReference type="Proteomes" id="UP000468687"/>
    </source>
</evidence>
<dbReference type="AlphaFoldDB" id="A0A6P0HQS1"/>
<keyword evidence="4 5" id="KW-0067">ATP-binding</keyword>
<dbReference type="GO" id="GO:0003677">
    <property type="term" value="F:DNA binding"/>
    <property type="evidence" value="ECO:0007669"/>
    <property type="project" value="InterPro"/>
</dbReference>
<dbReference type="PANTHER" id="PTHR11070">
    <property type="entry name" value="UVRD / RECB / PCRA DNA HELICASE FAMILY MEMBER"/>
    <property type="match status" value="1"/>
</dbReference>
<dbReference type="Proteomes" id="UP000468687">
    <property type="component" value="Unassembled WGS sequence"/>
</dbReference>
<dbReference type="GO" id="GO:0005524">
    <property type="term" value="F:ATP binding"/>
    <property type="evidence" value="ECO:0007669"/>
    <property type="project" value="UniProtKB-UniRule"/>
</dbReference>
<proteinExistence type="predicted"/>
<keyword evidence="9" id="KW-1185">Reference proteome</keyword>
<dbReference type="GO" id="GO:0043138">
    <property type="term" value="F:3'-5' DNA helicase activity"/>
    <property type="evidence" value="ECO:0007669"/>
    <property type="project" value="TreeGrafter"/>
</dbReference>
<comment type="caution">
    <text evidence="8">The sequence shown here is derived from an EMBL/GenBank/DDBJ whole genome shotgun (WGS) entry which is preliminary data.</text>
</comment>
<gene>
    <name evidence="8" type="ORF">G3T38_16420</name>
</gene>
<organism evidence="8 9">
    <name type="scientific">Nocardioides zeae</name>
    <dbReference type="NCBI Taxonomy" id="1457234"/>
    <lineage>
        <taxon>Bacteria</taxon>
        <taxon>Bacillati</taxon>
        <taxon>Actinomycetota</taxon>
        <taxon>Actinomycetes</taxon>
        <taxon>Propionibacteriales</taxon>
        <taxon>Nocardioidaceae</taxon>
        <taxon>Nocardioides</taxon>
    </lineage>
</organism>
<dbReference type="InterPro" id="IPR000212">
    <property type="entry name" value="DNA_helicase_UvrD/REP"/>
</dbReference>
<dbReference type="InterPro" id="IPR027417">
    <property type="entry name" value="P-loop_NTPase"/>
</dbReference>